<evidence type="ECO:0000256" key="7">
    <source>
        <dbReference type="ARBA" id="ARBA00023102"/>
    </source>
</evidence>
<dbReference type="EMBL" id="VXRG01000103">
    <property type="protein sequence ID" value="MXY94219.1"/>
    <property type="molecule type" value="Genomic_DNA"/>
</dbReference>
<dbReference type="SUPFAM" id="SSF53383">
    <property type="entry name" value="PLP-dependent transferases"/>
    <property type="match status" value="1"/>
</dbReference>
<evidence type="ECO:0000256" key="3">
    <source>
        <dbReference type="ARBA" id="ARBA00022576"/>
    </source>
</evidence>
<comment type="catalytic activity">
    <reaction evidence="8">
        <text>L-histidinol phosphate + 2-oxoglutarate = 3-(imidazol-4-yl)-2-oxopropyl phosphate + L-glutamate</text>
        <dbReference type="Rhea" id="RHEA:23744"/>
        <dbReference type="ChEBI" id="CHEBI:16810"/>
        <dbReference type="ChEBI" id="CHEBI:29985"/>
        <dbReference type="ChEBI" id="CHEBI:57766"/>
        <dbReference type="ChEBI" id="CHEBI:57980"/>
        <dbReference type="EC" id="2.6.1.9"/>
    </reaction>
</comment>
<evidence type="ECO:0000256" key="1">
    <source>
        <dbReference type="ARBA" id="ARBA00005011"/>
    </source>
</evidence>
<keyword evidence="7" id="KW-0368">Histidine biosynthesis</keyword>
<dbReference type="AlphaFoldDB" id="A0A6B0YW47"/>
<feature type="domain" description="Aminotransferase class I/classII large" evidence="10">
    <location>
        <begin position="61"/>
        <end position="404"/>
    </location>
</feature>
<evidence type="ECO:0000256" key="9">
    <source>
        <dbReference type="RuleBase" id="RU000481"/>
    </source>
</evidence>
<dbReference type="InterPro" id="IPR015421">
    <property type="entry name" value="PyrdxlP-dep_Trfase_major"/>
</dbReference>
<name>A0A6B0YW47_9CHLR</name>
<evidence type="ECO:0000256" key="6">
    <source>
        <dbReference type="ARBA" id="ARBA00022898"/>
    </source>
</evidence>
<keyword evidence="3 9" id="KW-0032">Aminotransferase</keyword>
<keyword evidence="5 9" id="KW-0808">Transferase</keyword>
<proteinExistence type="inferred from homology"/>
<comment type="similarity">
    <text evidence="9">Belongs to the class-I pyridoxal-phosphate-dependent aminotransferase family.</text>
</comment>
<dbReference type="Gene3D" id="3.90.1150.10">
    <property type="entry name" value="Aspartate Aminotransferase, domain 1"/>
    <property type="match status" value="1"/>
</dbReference>
<evidence type="ECO:0000256" key="8">
    <source>
        <dbReference type="ARBA" id="ARBA00047481"/>
    </source>
</evidence>
<gene>
    <name evidence="11" type="ORF">F4Y42_12320</name>
</gene>
<dbReference type="Pfam" id="PF00155">
    <property type="entry name" value="Aminotran_1_2"/>
    <property type="match status" value="1"/>
</dbReference>
<organism evidence="11">
    <name type="scientific">Caldilineaceae bacterium SB0664_bin_27</name>
    <dbReference type="NCBI Taxonomy" id="2605260"/>
    <lineage>
        <taxon>Bacteria</taxon>
        <taxon>Bacillati</taxon>
        <taxon>Chloroflexota</taxon>
        <taxon>Caldilineae</taxon>
        <taxon>Caldilineales</taxon>
        <taxon>Caldilineaceae</taxon>
    </lineage>
</organism>
<comment type="pathway">
    <text evidence="1">Amino-acid biosynthesis; L-histidine biosynthesis; L-histidine from 5-phospho-alpha-D-ribose 1-diphosphate: step 7/9.</text>
</comment>
<dbReference type="GO" id="GO:0030170">
    <property type="term" value="F:pyridoxal phosphate binding"/>
    <property type="evidence" value="ECO:0007669"/>
    <property type="project" value="InterPro"/>
</dbReference>
<keyword evidence="4" id="KW-0028">Amino-acid biosynthesis</keyword>
<evidence type="ECO:0000256" key="5">
    <source>
        <dbReference type="ARBA" id="ARBA00022679"/>
    </source>
</evidence>
<sequence>MAESPCKWRAACRCDSILRDSLDGRCAPFTVRKPDLEMPTTSIHGTPDYAELDALGLDPSEVIYFSSNINPYGPPASVVEAVQDEISRSFLARYPDSRSQRLREKIGAYHGLPPDAVLVGNGTADLIWLLAHAYGFQRHAAILSPTFSEYADGVIMAGGHPIRLPLPGWHRIRRRSYAPGGTTLAQTRQALETSSPWLVFICNPNNPSGEYLSPGEMRYLWEGAPNALWVIDEAYAEFTEDPWSAAQWVMGGRNGNLDRARGPGCVVLRSMTKDFALGGLRLGYLLAAPSIVERLQQMQPPWSVNGVAQLAGLVALDEMDWREETTTRLRRDLRDLQDGLRACGYAPLPTTVSYFLLPVGDAKSIRDRLVVERLFVRDCTSFGLPEHIRIAVRPPDENARLLEAMAQIDHLPTRQPDSRVNNNH</sequence>
<dbReference type="InterPro" id="IPR050106">
    <property type="entry name" value="HistidinolP_aminotransfase"/>
</dbReference>
<dbReference type="GO" id="GO:0000105">
    <property type="term" value="P:L-histidine biosynthetic process"/>
    <property type="evidence" value="ECO:0007669"/>
    <property type="project" value="UniProtKB-KW"/>
</dbReference>
<dbReference type="InterPro" id="IPR015424">
    <property type="entry name" value="PyrdxlP-dep_Trfase"/>
</dbReference>
<dbReference type="PROSITE" id="PS00105">
    <property type="entry name" value="AA_TRANSFER_CLASS_1"/>
    <property type="match status" value="1"/>
</dbReference>
<evidence type="ECO:0000256" key="2">
    <source>
        <dbReference type="ARBA" id="ARBA00007970"/>
    </source>
</evidence>
<dbReference type="PANTHER" id="PTHR43643">
    <property type="entry name" value="HISTIDINOL-PHOSPHATE AMINOTRANSFERASE 2"/>
    <property type="match status" value="1"/>
</dbReference>
<dbReference type="Gene3D" id="3.40.640.10">
    <property type="entry name" value="Type I PLP-dependent aspartate aminotransferase-like (Major domain)"/>
    <property type="match status" value="1"/>
</dbReference>
<comment type="caution">
    <text evidence="11">The sequence shown here is derived from an EMBL/GenBank/DDBJ whole genome shotgun (WGS) entry which is preliminary data.</text>
</comment>
<accession>A0A6B0YW47</accession>
<protein>
    <recommendedName>
        <fullName evidence="9">Aminotransferase</fullName>
        <ecNumber evidence="9">2.6.1.-</ecNumber>
    </recommendedName>
</protein>
<comment type="similarity">
    <text evidence="2">Belongs to the class-II pyridoxal-phosphate-dependent aminotransferase family. Histidinol-phosphate aminotransferase subfamily.</text>
</comment>
<evidence type="ECO:0000259" key="10">
    <source>
        <dbReference type="Pfam" id="PF00155"/>
    </source>
</evidence>
<evidence type="ECO:0000256" key="4">
    <source>
        <dbReference type="ARBA" id="ARBA00022605"/>
    </source>
</evidence>
<keyword evidence="6" id="KW-0663">Pyridoxal phosphate</keyword>
<comment type="cofactor">
    <cofactor evidence="9">
        <name>pyridoxal 5'-phosphate</name>
        <dbReference type="ChEBI" id="CHEBI:597326"/>
    </cofactor>
</comment>
<dbReference type="InterPro" id="IPR015422">
    <property type="entry name" value="PyrdxlP-dep_Trfase_small"/>
</dbReference>
<dbReference type="InterPro" id="IPR004838">
    <property type="entry name" value="NHTrfase_class1_PyrdxlP-BS"/>
</dbReference>
<reference evidence="11" key="1">
    <citation type="submission" date="2019-09" db="EMBL/GenBank/DDBJ databases">
        <title>Characterisation of the sponge microbiome using genome-centric metagenomics.</title>
        <authorList>
            <person name="Engelberts J.P."/>
            <person name="Robbins S.J."/>
            <person name="De Goeij J.M."/>
            <person name="Aranda M."/>
            <person name="Bell S.C."/>
            <person name="Webster N.S."/>
        </authorList>
    </citation>
    <scope>NUCLEOTIDE SEQUENCE</scope>
    <source>
        <strain evidence="11">SB0664_bin_27</strain>
    </source>
</reference>
<dbReference type="CDD" id="cd00609">
    <property type="entry name" value="AAT_like"/>
    <property type="match status" value="1"/>
</dbReference>
<dbReference type="GO" id="GO:0004400">
    <property type="term" value="F:histidinol-phosphate transaminase activity"/>
    <property type="evidence" value="ECO:0007669"/>
    <property type="project" value="UniProtKB-EC"/>
</dbReference>
<dbReference type="PANTHER" id="PTHR43643:SF6">
    <property type="entry name" value="HISTIDINOL-PHOSPHATE AMINOTRANSFERASE"/>
    <property type="match status" value="1"/>
</dbReference>
<dbReference type="InterPro" id="IPR004839">
    <property type="entry name" value="Aminotransferase_I/II_large"/>
</dbReference>
<dbReference type="EC" id="2.6.1.-" evidence="9"/>
<evidence type="ECO:0000313" key="11">
    <source>
        <dbReference type="EMBL" id="MXY94219.1"/>
    </source>
</evidence>